<dbReference type="CDD" id="cd22363">
    <property type="entry name" value="tRNA-intron_lyase_C"/>
    <property type="match status" value="1"/>
</dbReference>
<feature type="active site" evidence="5">
    <location>
        <position position="207"/>
    </location>
</feature>
<sequence>MSKPGRLNRKDLPPLPVKICNGNIFQRLVNCYYSFIKPEPAMTGTFVEYGRFVWIHDQLSITELFQSGSFGKGDLSRSEPTWLIRNIQQNKESLEEITVERRRRRRNQKVSNNENLLKADQVLDLTLHKDVETFQLDLYEAFFLAYALNSLLIKNAHQEPLSIGDCWSLFCKSNDLFHVNYVVYHFYRSLGWVPRNGSKFGVDFVLYQSGPSYKHADYAVVVLPIFQDKIPARKNWDWLLRLNRICTQVKKTLILCHVNIPHDIQNFNEYSIRQVIYKRWSPQKNRE</sequence>
<dbReference type="PANTHER" id="PTHR21227:SF0">
    <property type="entry name" value="TRNA-SPLICING ENDONUCLEASE SUBUNIT SEN2"/>
    <property type="match status" value="1"/>
</dbReference>
<proteinExistence type="inferred from homology"/>
<evidence type="ECO:0000256" key="5">
    <source>
        <dbReference type="PIRSR" id="PIRSR011789-1"/>
    </source>
</evidence>
<reference evidence="7" key="1">
    <citation type="submission" date="2020-12" db="EMBL/GenBank/DDBJ databases">
        <title>Metabolic potential, ecology and presence of endohyphal bacteria is reflected in genomic diversity of Mucoromycotina.</title>
        <authorList>
            <person name="Muszewska A."/>
            <person name="Okrasinska A."/>
            <person name="Steczkiewicz K."/>
            <person name="Drgas O."/>
            <person name="Orlowska M."/>
            <person name="Perlinska-Lenart U."/>
            <person name="Aleksandrzak-Piekarczyk T."/>
            <person name="Szatraj K."/>
            <person name="Zielenkiewicz U."/>
            <person name="Pilsyk S."/>
            <person name="Malc E."/>
            <person name="Mieczkowski P."/>
            <person name="Kruszewska J.S."/>
            <person name="Biernat P."/>
            <person name="Pawlowska J."/>
        </authorList>
    </citation>
    <scope>NUCLEOTIDE SEQUENCE</scope>
    <source>
        <strain evidence="7">WA0000017839</strain>
    </source>
</reference>
<dbReference type="AlphaFoldDB" id="A0A8H7V600"/>
<dbReference type="InterPro" id="IPR011856">
    <property type="entry name" value="tRNA_endonuc-like_dom_sf"/>
</dbReference>
<evidence type="ECO:0000313" key="8">
    <source>
        <dbReference type="Proteomes" id="UP000603453"/>
    </source>
</evidence>
<dbReference type="Gene3D" id="3.40.1350.10">
    <property type="match status" value="1"/>
</dbReference>
<dbReference type="InterPro" id="IPR016589">
    <property type="entry name" value="tRNA_splic_SEN2"/>
</dbReference>
<dbReference type="GO" id="GO:0000379">
    <property type="term" value="P:tRNA-type intron splice site recognition and cleavage"/>
    <property type="evidence" value="ECO:0007669"/>
    <property type="project" value="TreeGrafter"/>
</dbReference>
<evidence type="ECO:0000259" key="6">
    <source>
        <dbReference type="Pfam" id="PF01974"/>
    </source>
</evidence>
<evidence type="ECO:0000256" key="2">
    <source>
        <dbReference type="ARBA" id="ARBA00022694"/>
    </source>
</evidence>
<comment type="similarity">
    <text evidence="1 4">Belongs to the tRNA-intron endonuclease family.</text>
</comment>
<organism evidence="7 8">
    <name type="scientific">Mucor saturninus</name>
    <dbReference type="NCBI Taxonomy" id="64648"/>
    <lineage>
        <taxon>Eukaryota</taxon>
        <taxon>Fungi</taxon>
        <taxon>Fungi incertae sedis</taxon>
        <taxon>Mucoromycota</taxon>
        <taxon>Mucoromycotina</taxon>
        <taxon>Mucoromycetes</taxon>
        <taxon>Mucorales</taxon>
        <taxon>Mucorineae</taxon>
        <taxon>Mucoraceae</taxon>
        <taxon>Mucor</taxon>
    </lineage>
</organism>
<comment type="function">
    <text evidence="4">Constitutes one of the two catalytic subunit of the tRNA-splicing endonuclease complex, a complex responsible for identification and cleavage of the splice sites in pre-tRNA. It cleaves pre-tRNA at the 5'- and 3'-splice sites to release the intron. The products are an intron and two tRNA half-molecules bearing 2',3'-cyclic phosphate and 5'-OH termini. There are no conserved sequences at the splice sites, but the intron is invariably located at the same site in the gene, placing the splice sites an invariant distance from the constant structural features of the tRNA body.</text>
</comment>
<feature type="active site" evidence="5">
    <location>
        <position position="215"/>
    </location>
</feature>
<evidence type="ECO:0000313" key="7">
    <source>
        <dbReference type="EMBL" id="KAG2206752.1"/>
    </source>
</evidence>
<accession>A0A8H7V600</accession>
<dbReference type="EMBL" id="JAEPRD010000029">
    <property type="protein sequence ID" value="KAG2206752.1"/>
    <property type="molecule type" value="Genomic_DNA"/>
</dbReference>
<keyword evidence="2 4" id="KW-0819">tRNA processing</keyword>
<comment type="caution">
    <text evidence="7">The sequence shown here is derived from an EMBL/GenBank/DDBJ whole genome shotgun (WGS) entry which is preliminary data.</text>
</comment>
<dbReference type="InterPro" id="IPR006677">
    <property type="entry name" value="tRNA_intron_Endonuc_cat-like"/>
</dbReference>
<evidence type="ECO:0000256" key="1">
    <source>
        <dbReference type="ARBA" id="ARBA00008078"/>
    </source>
</evidence>
<evidence type="ECO:0000256" key="4">
    <source>
        <dbReference type="PIRNR" id="PIRNR011789"/>
    </source>
</evidence>
<dbReference type="GO" id="GO:0000214">
    <property type="term" value="C:tRNA-intron endonuclease complex"/>
    <property type="evidence" value="ECO:0007669"/>
    <property type="project" value="UniProtKB-UniRule"/>
</dbReference>
<dbReference type="GO" id="GO:0003676">
    <property type="term" value="F:nucleic acid binding"/>
    <property type="evidence" value="ECO:0007669"/>
    <property type="project" value="InterPro"/>
</dbReference>
<name>A0A8H7V600_9FUNG</name>
<dbReference type="Pfam" id="PF01974">
    <property type="entry name" value="tRNA_int_endo"/>
    <property type="match status" value="1"/>
</dbReference>
<dbReference type="PANTHER" id="PTHR21227">
    <property type="entry name" value="TRNA-SPLICING ENDONUCLEASE SUBUNIT SEN2"/>
    <property type="match status" value="1"/>
</dbReference>
<protein>
    <recommendedName>
        <fullName evidence="4">tRNA-splicing endonuclease subunit Sen2</fullName>
        <ecNumber evidence="4">4.6.1.16</ecNumber>
    </recommendedName>
</protein>
<gene>
    <name evidence="7" type="ORF">INT47_003694</name>
</gene>
<feature type="domain" description="tRNA intron endonuclease catalytic" evidence="6">
    <location>
        <begin position="177"/>
        <end position="264"/>
    </location>
</feature>
<dbReference type="InterPro" id="IPR036167">
    <property type="entry name" value="tRNA_intron_Endo_cat-like_sf"/>
</dbReference>
<dbReference type="OrthoDB" id="10249562at2759"/>
<evidence type="ECO:0000256" key="3">
    <source>
        <dbReference type="ARBA" id="ARBA00023239"/>
    </source>
</evidence>
<keyword evidence="8" id="KW-1185">Reference proteome</keyword>
<dbReference type="GO" id="GO:0005737">
    <property type="term" value="C:cytoplasm"/>
    <property type="evidence" value="ECO:0007669"/>
    <property type="project" value="TreeGrafter"/>
</dbReference>
<dbReference type="SUPFAM" id="SSF53032">
    <property type="entry name" value="tRNA-intron endonuclease catalytic domain-like"/>
    <property type="match status" value="1"/>
</dbReference>
<keyword evidence="3 4" id="KW-0456">Lyase</keyword>
<dbReference type="Proteomes" id="UP000603453">
    <property type="component" value="Unassembled WGS sequence"/>
</dbReference>
<dbReference type="PIRSF" id="PIRSF011789">
    <property type="entry name" value="tRNA_splic_SEN2"/>
    <property type="match status" value="1"/>
</dbReference>
<dbReference type="NCBIfam" id="TIGR00324">
    <property type="entry name" value="endA"/>
    <property type="match status" value="1"/>
</dbReference>
<dbReference type="GO" id="GO:0000213">
    <property type="term" value="F:tRNA-intron lyase activity"/>
    <property type="evidence" value="ECO:0007669"/>
    <property type="project" value="UniProtKB-UniRule"/>
</dbReference>
<feature type="active site" evidence="5">
    <location>
        <position position="251"/>
    </location>
</feature>
<dbReference type="InterPro" id="IPR006676">
    <property type="entry name" value="tRNA_splic"/>
</dbReference>
<dbReference type="EC" id="4.6.1.16" evidence="4"/>